<dbReference type="Gene3D" id="3.40.830.10">
    <property type="entry name" value="LigB-like"/>
    <property type="match status" value="1"/>
</dbReference>
<dbReference type="CDD" id="cd07361">
    <property type="entry name" value="MEMO_like"/>
    <property type="match status" value="1"/>
</dbReference>
<dbReference type="PANTHER" id="PTHR11060">
    <property type="entry name" value="PROTEIN MEMO1"/>
    <property type="match status" value="1"/>
</dbReference>
<dbReference type="InterPro" id="IPR036071">
    <property type="entry name" value="AMMECR1_dom_sf"/>
</dbReference>
<reference evidence="4 5" key="1">
    <citation type="submission" date="2020-09" db="EMBL/GenBank/DDBJ databases">
        <title>Pseudoxanthomonas sp. CAU 1598 isolated from sand of Yaerae Beach.</title>
        <authorList>
            <person name="Kim W."/>
        </authorList>
    </citation>
    <scope>NUCLEOTIDE SEQUENCE [LARGE SCALE GENOMIC DNA]</scope>
    <source>
        <strain evidence="4 5">CAU 1598</strain>
    </source>
</reference>
<dbReference type="PROSITE" id="PS51112">
    <property type="entry name" value="AMMECR1"/>
    <property type="match status" value="1"/>
</dbReference>
<sequence>MLSDQPRPAAVAGLFYPANPGQLQAELDGLLREGAAASTPLSAPPKALIVPHAGYVYSGPIAARAYAALRPAAGRIRRVVLLGPAHRVGFKGLAVPTHSRFASPLGEVEVDQEGVQRLLPMSQVTQRDDVHAEEHALEVQLPFLLNTLDHFSVLPVLVGHANAEEVAEVLEAVWGGEETLVLISSDLSHYLPQRLAMQIDRATTEQIVALNEPLDHEQACGATPINGLLRVAKRRGMTAHLLDRRTSADTAGSPERVVGYCSVAFSEAPAAGMSADPDPALGRTLLQRARRAIRLALNKPVGDVAAHPALQQPAACFVSLRRQGELRGCRGTLEACQTLELAIEHSACAAAFDDSRFPCLRADELDDLHIEVSLLSPLQPLAVESEQHLLQLIRPGVDGLLLELHGRRGTFLPQVWQALPQPADFLRALKHKAGLAADFWSAELRVYRYQVQHWSEPA</sequence>
<organism evidence="4 5">
    <name type="scientific">Pseudomarimonas arenosa</name>
    <dbReference type="NCBI Taxonomy" id="2774145"/>
    <lineage>
        <taxon>Bacteria</taxon>
        <taxon>Pseudomonadati</taxon>
        <taxon>Pseudomonadota</taxon>
        <taxon>Gammaproteobacteria</taxon>
        <taxon>Lysobacterales</taxon>
        <taxon>Lysobacteraceae</taxon>
        <taxon>Pseudomarimonas</taxon>
    </lineage>
</organism>
<evidence type="ECO:0000256" key="1">
    <source>
        <dbReference type="ARBA" id="ARBA00006315"/>
    </source>
</evidence>
<dbReference type="SUPFAM" id="SSF53213">
    <property type="entry name" value="LigB-like"/>
    <property type="match status" value="1"/>
</dbReference>
<dbReference type="InterPro" id="IPR002737">
    <property type="entry name" value="MEMO1_fam"/>
</dbReference>
<dbReference type="AlphaFoldDB" id="A0AAW3ZLJ8"/>
<dbReference type="HAMAP" id="MF_00055">
    <property type="entry name" value="MEMO1"/>
    <property type="match status" value="1"/>
</dbReference>
<dbReference type="NCBIfam" id="TIGR04336">
    <property type="entry name" value="AmmeMemoSam_B"/>
    <property type="match status" value="1"/>
</dbReference>
<dbReference type="InterPro" id="IPR023473">
    <property type="entry name" value="AMMECR1"/>
</dbReference>
<comment type="caution">
    <text evidence="4">The sequence shown here is derived from an EMBL/GenBank/DDBJ whole genome shotgun (WGS) entry which is preliminary data.</text>
</comment>
<dbReference type="SUPFAM" id="SSF143447">
    <property type="entry name" value="AMMECR1-like"/>
    <property type="match status" value="1"/>
</dbReference>
<dbReference type="InterPro" id="IPR027623">
    <property type="entry name" value="AmmeMemoSam_A"/>
</dbReference>
<protein>
    <recommendedName>
        <fullName evidence="2">MEMO1 family protein IFO71_12785</fullName>
    </recommendedName>
</protein>
<dbReference type="Pfam" id="PF01871">
    <property type="entry name" value="AMMECR1"/>
    <property type="match status" value="1"/>
</dbReference>
<dbReference type="Gene3D" id="3.30.700.20">
    <property type="entry name" value="Hypothetical protein ph0010, domain 1"/>
    <property type="match status" value="1"/>
</dbReference>
<dbReference type="Gene3D" id="3.30.1490.150">
    <property type="entry name" value="Hypothetical protein ph0010, domain 2"/>
    <property type="match status" value="1"/>
</dbReference>
<evidence type="ECO:0000313" key="5">
    <source>
        <dbReference type="Proteomes" id="UP000613768"/>
    </source>
</evidence>
<evidence type="ECO:0000256" key="2">
    <source>
        <dbReference type="HAMAP-Rule" id="MF_00055"/>
    </source>
</evidence>
<dbReference type="InterPro" id="IPR002733">
    <property type="entry name" value="AMMECR1_domain"/>
</dbReference>
<dbReference type="EMBL" id="JACYTR010000026">
    <property type="protein sequence ID" value="MBD8526613.1"/>
    <property type="molecule type" value="Genomic_DNA"/>
</dbReference>
<proteinExistence type="inferred from homology"/>
<dbReference type="NCBIfam" id="TIGR00296">
    <property type="entry name" value="TIGR00296 family protein"/>
    <property type="match status" value="1"/>
</dbReference>
<dbReference type="Pfam" id="PF01875">
    <property type="entry name" value="Memo"/>
    <property type="match status" value="1"/>
</dbReference>
<evidence type="ECO:0000313" key="4">
    <source>
        <dbReference type="EMBL" id="MBD8526613.1"/>
    </source>
</evidence>
<keyword evidence="5" id="KW-1185">Reference proteome</keyword>
<comment type="similarity">
    <text evidence="1 2">Belongs to the MEMO1 family.</text>
</comment>
<dbReference type="PANTHER" id="PTHR11060:SF0">
    <property type="entry name" value="PROTEIN MEMO1"/>
    <property type="match status" value="1"/>
</dbReference>
<dbReference type="InterPro" id="IPR027485">
    <property type="entry name" value="AMMECR1_N"/>
</dbReference>
<accession>A0AAW3ZLJ8</accession>
<name>A0AAW3ZLJ8_9GAMM</name>
<dbReference type="Proteomes" id="UP000613768">
    <property type="component" value="Unassembled WGS sequence"/>
</dbReference>
<dbReference type="RefSeq" id="WP_192030033.1">
    <property type="nucleotide sequence ID" value="NZ_JACYTR010000026.1"/>
</dbReference>
<evidence type="ECO:0000259" key="3">
    <source>
        <dbReference type="PROSITE" id="PS51112"/>
    </source>
</evidence>
<feature type="domain" description="AMMECR1" evidence="3">
    <location>
        <begin position="273"/>
        <end position="458"/>
    </location>
</feature>
<gene>
    <name evidence="4" type="primary">amrB</name>
    <name evidence="4" type="ORF">IFO71_12785</name>
</gene>
<dbReference type="NCBIfam" id="TIGR04335">
    <property type="entry name" value="AmmeMemoSam_A"/>
    <property type="match status" value="1"/>
</dbReference>